<gene>
    <name evidence="4" type="primary">LOC101893088</name>
</gene>
<dbReference type="GeneID" id="101893088"/>
<evidence type="ECO:0000256" key="1">
    <source>
        <dbReference type="ARBA" id="ARBA00009480"/>
    </source>
</evidence>
<evidence type="ECO:0000313" key="4">
    <source>
        <dbReference type="RefSeq" id="XP_058975271.1"/>
    </source>
</evidence>
<dbReference type="SMART" id="SM00397">
    <property type="entry name" value="t_SNARE"/>
    <property type="match status" value="2"/>
</dbReference>
<feature type="domain" description="T-SNARE coiled-coil homology" evidence="2">
    <location>
        <begin position="205"/>
        <end position="267"/>
    </location>
</feature>
<name>A0ABM3UP09_MUSDO</name>
<evidence type="ECO:0000259" key="2">
    <source>
        <dbReference type="PROSITE" id="PS50192"/>
    </source>
</evidence>
<dbReference type="CDD" id="cd15856">
    <property type="entry name" value="SNARE_SNAP29C"/>
    <property type="match status" value="1"/>
</dbReference>
<accession>A0ABM3UP09</accession>
<feature type="domain" description="T-SNARE coiled-coil homology" evidence="2">
    <location>
        <begin position="64"/>
        <end position="126"/>
    </location>
</feature>
<organism evidence="3 4">
    <name type="scientific">Musca domestica</name>
    <name type="common">House fly</name>
    <dbReference type="NCBI Taxonomy" id="7370"/>
    <lineage>
        <taxon>Eukaryota</taxon>
        <taxon>Metazoa</taxon>
        <taxon>Ecdysozoa</taxon>
        <taxon>Arthropoda</taxon>
        <taxon>Hexapoda</taxon>
        <taxon>Insecta</taxon>
        <taxon>Pterygota</taxon>
        <taxon>Neoptera</taxon>
        <taxon>Endopterygota</taxon>
        <taxon>Diptera</taxon>
        <taxon>Brachycera</taxon>
        <taxon>Muscomorpha</taxon>
        <taxon>Muscoidea</taxon>
        <taxon>Muscidae</taxon>
        <taxon>Musca</taxon>
    </lineage>
</organism>
<sequence>MADNYMQPVNNHFAFEDVDDNVFLSRRRTNNGNLDHVNSSVDNSIDRSPSFEDKRLLSYQEKRREIENRSLESTQRSLGLLYDTEQIGNDTAVELARQRDQLERTDKNLDDINATLRYSQRHLNSIKSVFGSIKNHLFGTRETNVATNNERKLSTNVNAPQVVTEKAKPVSSPSNDYDQHPISRLRDDISHTKQMTSNRQERPSNPFEVQLEANLNEMSENLSRLKGLATDLGSEIEYQNELLDNMTYKVEDVDMKLSRQNKDISKLLGKK</sequence>
<keyword evidence="3" id="KW-1185">Reference proteome</keyword>
<dbReference type="Proteomes" id="UP001652621">
    <property type="component" value="Unplaced"/>
</dbReference>
<dbReference type="PROSITE" id="PS50192">
    <property type="entry name" value="T_SNARE"/>
    <property type="match status" value="2"/>
</dbReference>
<dbReference type="RefSeq" id="XP_058975271.1">
    <property type="nucleotide sequence ID" value="XM_059119288.1"/>
</dbReference>
<protein>
    <submittedName>
        <fullName evidence="4">Synaptosomal-associated protein 29 isoform X1</fullName>
    </submittedName>
</protein>
<reference evidence="4" key="1">
    <citation type="submission" date="2025-08" db="UniProtKB">
        <authorList>
            <consortium name="RefSeq"/>
        </authorList>
    </citation>
    <scope>IDENTIFICATION</scope>
    <source>
        <strain evidence="4">Aabys</strain>
        <tissue evidence="4">Whole body</tissue>
    </source>
</reference>
<dbReference type="SUPFAM" id="SSF58038">
    <property type="entry name" value="SNARE fusion complex"/>
    <property type="match status" value="2"/>
</dbReference>
<dbReference type="Gene3D" id="1.20.5.110">
    <property type="match status" value="2"/>
</dbReference>
<comment type="similarity">
    <text evidence="1">Belongs to the SNAP-25 family.</text>
</comment>
<evidence type="ECO:0000313" key="3">
    <source>
        <dbReference type="Proteomes" id="UP001652621"/>
    </source>
</evidence>
<dbReference type="CDD" id="cd15887">
    <property type="entry name" value="SNARE_SNAP29N"/>
    <property type="match status" value="1"/>
</dbReference>
<dbReference type="InterPro" id="IPR000727">
    <property type="entry name" value="T_SNARE_dom"/>
</dbReference>
<proteinExistence type="inferred from homology"/>
<dbReference type="PANTHER" id="PTHR19305">
    <property type="entry name" value="SYNAPTOSOMAL ASSOCIATED PROTEIN"/>
    <property type="match status" value="1"/>
</dbReference>
<dbReference type="PANTHER" id="PTHR19305:SF9">
    <property type="entry name" value="SYNAPTOSOMAL-ASSOCIATED PROTEIN 29"/>
    <property type="match status" value="1"/>
</dbReference>